<dbReference type="SUPFAM" id="SSF50494">
    <property type="entry name" value="Trypsin-like serine proteases"/>
    <property type="match status" value="1"/>
</dbReference>
<evidence type="ECO:0000256" key="3">
    <source>
        <dbReference type="ARBA" id="ARBA00022801"/>
    </source>
</evidence>
<comment type="similarity">
    <text evidence="1">Belongs to the peptidase S1C family.</text>
</comment>
<reference evidence="5 6" key="1">
    <citation type="journal article" date="2013" name="BMC Genomics">
        <title>Reconstruction of the lipid metabolism for the microalga Monoraphidium neglectum from its genome sequence reveals characteristics suitable for biofuel production.</title>
        <authorList>
            <person name="Bogen C."/>
            <person name="Al-Dilaimi A."/>
            <person name="Albersmeier A."/>
            <person name="Wichmann J."/>
            <person name="Grundmann M."/>
            <person name="Rupp O."/>
            <person name="Lauersen K.J."/>
            <person name="Blifernez-Klassen O."/>
            <person name="Kalinowski J."/>
            <person name="Goesmann A."/>
            <person name="Mussgnug J.H."/>
            <person name="Kruse O."/>
        </authorList>
    </citation>
    <scope>NUCLEOTIDE SEQUENCE [LARGE SCALE GENOMIC DNA]</scope>
    <source>
        <strain evidence="5 6">SAG 48.87</strain>
    </source>
</reference>
<accession>A0A0D2MJJ2</accession>
<dbReference type="PANTHER" id="PTHR43343">
    <property type="entry name" value="PEPTIDASE S12"/>
    <property type="match status" value="1"/>
</dbReference>
<dbReference type="Pfam" id="PF13180">
    <property type="entry name" value="PDZ_2"/>
    <property type="match status" value="1"/>
</dbReference>
<dbReference type="Gene3D" id="2.40.10.120">
    <property type="match status" value="1"/>
</dbReference>
<dbReference type="InterPro" id="IPR036034">
    <property type="entry name" value="PDZ_sf"/>
</dbReference>
<dbReference type="PROSITE" id="PS50106">
    <property type="entry name" value="PDZ"/>
    <property type="match status" value="1"/>
</dbReference>
<gene>
    <name evidence="5" type="ORF">MNEG_7178</name>
</gene>
<dbReference type="InterPro" id="IPR001940">
    <property type="entry name" value="Peptidase_S1C"/>
</dbReference>
<keyword evidence="6" id="KW-1185">Reference proteome</keyword>
<keyword evidence="2" id="KW-0645">Protease</keyword>
<dbReference type="InterPro" id="IPR039382">
    <property type="entry name" value="DEGP1/8_PDZ_dom"/>
</dbReference>
<evidence type="ECO:0000313" key="5">
    <source>
        <dbReference type="EMBL" id="KIZ00787.1"/>
    </source>
</evidence>
<dbReference type="InterPro" id="IPR009003">
    <property type="entry name" value="Peptidase_S1_PA"/>
</dbReference>
<dbReference type="PANTHER" id="PTHR43343:SF2">
    <property type="entry name" value="PDZ DOMAIN-CONTAINING PROTEIN"/>
    <property type="match status" value="1"/>
</dbReference>
<dbReference type="CDD" id="cd00990">
    <property type="entry name" value="cpPDZ_AtDEGP1-like"/>
    <property type="match status" value="1"/>
</dbReference>
<evidence type="ECO:0000256" key="2">
    <source>
        <dbReference type="ARBA" id="ARBA00022670"/>
    </source>
</evidence>
<feature type="domain" description="PDZ" evidence="4">
    <location>
        <begin position="44"/>
        <end position="152"/>
    </location>
</feature>
<evidence type="ECO:0000259" key="4">
    <source>
        <dbReference type="PROSITE" id="PS50106"/>
    </source>
</evidence>
<dbReference type="GO" id="GO:0006508">
    <property type="term" value="P:proteolysis"/>
    <property type="evidence" value="ECO:0007669"/>
    <property type="project" value="UniProtKB-KW"/>
</dbReference>
<protein>
    <recommendedName>
        <fullName evidence="4">PDZ domain-containing protein</fullName>
    </recommendedName>
</protein>
<evidence type="ECO:0000256" key="1">
    <source>
        <dbReference type="ARBA" id="ARBA00010541"/>
    </source>
</evidence>
<keyword evidence="3" id="KW-0378">Hydrolase</keyword>
<dbReference type="GeneID" id="25740054"/>
<dbReference type="EMBL" id="KK101467">
    <property type="protein sequence ID" value="KIZ00787.1"/>
    <property type="molecule type" value="Genomic_DNA"/>
</dbReference>
<dbReference type="InterPro" id="IPR001478">
    <property type="entry name" value="PDZ"/>
</dbReference>
<name>A0A0D2MJJ2_9CHLO</name>
<dbReference type="AlphaFoldDB" id="A0A0D2MJJ2"/>
<dbReference type="SMART" id="SM00228">
    <property type="entry name" value="PDZ"/>
    <property type="match status" value="1"/>
</dbReference>
<dbReference type="Proteomes" id="UP000054498">
    <property type="component" value="Unassembled WGS sequence"/>
</dbReference>
<organism evidence="5 6">
    <name type="scientific">Monoraphidium neglectum</name>
    <dbReference type="NCBI Taxonomy" id="145388"/>
    <lineage>
        <taxon>Eukaryota</taxon>
        <taxon>Viridiplantae</taxon>
        <taxon>Chlorophyta</taxon>
        <taxon>core chlorophytes</taxon>
        <taxon>Chlorophyceae</taxon>
        <taxon>CS clade</taxon>
        <taxon>Sphaeropleales</taxon>
        <taxon>Selenastraceae</taxon>
        <taxon>Monoraphidium</taxon>
    </lineage>
</organism>
<dbReference type="PRINTS" id="PR00834">
    <property type="entry name" value="PROTEASES2C"/>
</dbReference>
<dbReference type="SUPFAM" id="SSF50156">
    <property type="entry name" value="PDZ domain-like"/>
    <property type="match status" value="1"/>
</dbReference>
<dbReference type="InterPro" id="IPR051201">
    <property type="entry name" value="Chloro_Bact_Ser_Proteases"/>
</dbReference>
<dbReference type="Gene3D" id="2.30.42.10">
    <property type="match status" value="1"/>
</dbReference>
<sequence length="166" mass="17472">MPRPLPTGRNSGGPLLDSAGCLIGINTAIYSPSGANSGVGFAIPVDVVRSSVSQIIETGRVVRPVLGISFAPDQSTEQLGVKGILVLSAREGGPAWRAGIRGTSRDDYGRLVLGDIITRINGARIRNSSDLYRVLDKAEVGQQLDIQVLRGDAEEHLAATLEPNTT</sequence>
<dbReference type="OrthoDB" id="4217619at2759"/>
<proteinExistence type="inferred from homology"/>
<dbReference type="RefSeq" id="XP_013899806.1">
    <property type="nucleotide sequence ID" value="XM_014044352.1"/>
</dbReference>
<dbReference type="STRING" id="145388.A0A0D2MJJ2"/>
<evidence type="ECO:0000313" key="6">
    <source>
        <dbReference type="Proteomes" id="UP000054498"/>
    </source>
</evidence>
<dbReference type="GO" id="GO:0004252">
    <property type="term" value="F:serine-type endopeptidase activity"/>
    <property type="evidence" value="ECO:0007669"/>
    <property type="project" value="InterPro"/>
</dbReference>
<dbReference type="KEGG" id="mng:MNEG_7178"/>